<feature type="transmembrane region" description="Helical" evidence="7">
    <location>
        <begin position="416"/>
        <end position="437"/>
    </location>
</feature>
<protein>
    <submittedName>
        <fullName evidence="8">Lipopolysaccharide biosynthesis protein</fullName>
    </submittedName>
</protein>
<comment type="similarity">
    <text evidence="2">Belongs to the polysaccharide synthase family.</text>
</comment>
<sequence length="477" mass="51265">MFLMSSKRALNGALLTISSKIIGKGIDFITLLVLARTLGPSEFGIVAIAMTLISIIDMITDFPVGAALICMPNISKSHLDTAFTINLARSFLIASVTAALSVPFAAIYGMPQLHDLVLALSLCSVARGMTSPGIALTVKNLDFRPTFVIETFGKAIGSIAAITCAYMGAGVWSIVVNTVVAPAASSSLSYIIAPCWPRLTFLQYKYFLSFSGWLSLSKAFAAFNWQYDRLLLGKFVDHAQFGRYTMANDIAALPAQSLILPTVTPMMSTFAKSTGNRPILTQQYERCLRAVSMVGVPIFFGLSVAADPLVRALLGEKWLSVVPFLQIIAIEPIFYLLTQPFPALAAALGKTKILFNLSFVEFMLKLPVIAIGAWQFGAEGVILSRLLCSFILMIITMYCLKSMIGLSPFTQLRQCAIPLMAGAAMYCAVGLLGGTIAGVFVNIYVTTAVVVSVGAMAYLLALLIAGYNIKSLVAVFR</sequence>
<feature type="transmembrane region" description="Helical" evidence="7">
    <location>
        <begin position="159"/>
        <end position="184"/>
    </location>
</feature>
<dbReference type="CDD" id="cd13127">
    <property type="entry name" value="MATE_tuaB_like"/>
    <property type="match status" value="1"/>
</dbReference>
<dbReference type="PANTHER" id="PTHR30250">
    <property type="entry name" value="PST FAMILY PREDICTED COLANIC ACID TRANSPORTER"/>
    <property type="match status" value="1"/>
</dbReference>
<dbReference type="EMBL" id="CP043538">
    <property type="protein sequence ID" value="QGY04690.1"/>
    <property type="molecule type" value="Genomic_DNA"/>
</dbReference>
<evidence type="ECO:0000256" key="4">
    <source>
        <dbReference type="ARBA" id="ARBA00022692"/>
    </source>
</evidence>
<dbReference type="GO" id="GO:0005886">
    <property type="term" value="C:plasma membrane"/>
    <property type="evidence" value="ECO:0007669"/>
    <property type="project" value="UniProtKB-SubCell"/>
</dbReference>
<feature type="transmembrane region" description="Helical" evidence="7">
    <location>
        <begin position="443"/>
        <end position="467"/>
    </location>
</feature>
<evidence type="ECO:0000256" key="1">
    <source>
        <dbReference type="ARBA" id="ARBA00004651"/>
    </source>
</evidence>
<feature type="transmembrane region" description="Helical" evidence="7">
    <location>
        <begin position="382"/>
        <end position="404"/>
    </location>
</feature>
<keyword evidence="3" id="KW-1003">Cell membrane</keyword>
<feature type="transmembrane region" description="Helical" evidence="7">
    <location>
        <begin position="21"/>
        <end position="39"/>
    </location>
</feature>
<comment type="subcellular location">
    <subcellularLocation>
        <location evidence="1">Cell membrane</location>
        <topology evidence="1">Multi-pass membrane protein</topology>
    </subcellularLocation>
</comment>
<dbReference type="KEGG" id="mmes:MMSR116_24370"/>
<evidence type="ECO:0000313" key="9">
    <source>
        <dbReference type="Proteomes" id="UP000012488"/>
    </source>
</evidence>
<keyword evidence="5 7" id="KW-1133">Transmembrane helix</keyword>
<keyword evidence="4 7" id="KW-0812">Transmembrane</keyword>
<feature type="transmembrane region" description="Helical" evidence="7">
    <location>
        <begin position="287"/>
        <end position="306"/>
    </location>
</feature>
<feature type="transmembrane region" description="Helical" evidence="7">
    <location>
        <begin position="318"/>
        <end position="337"/>
    </location>
</feature>
<reference evidence="8 9" key="2">
    <citation type="journal article" date="2013" name="Genome Announc.">
        <title>Draft Genome Sequence of Methylobacterium mesophilicum Strain SR1.6/6, Isolated from Citrus sinensis.</title>
        <authorList>
            <person name="Marinho Almeida D."/>
            <person name="Dini-Andreote F."/>
            <person name="Camargo Neves A.A."/>
            <person name="Juca Ramos R.T."/>
            <person name="Andreote F.D."/>
            <person name="Carneiro A.R."/>
            <person name="Oliveira de Souza Lima A."/>
            <person name="Caracciolo Gomes de Sa P.H."/>
            <person name="Ribeiro Barbosa M.S."/>
            <person name="Araujo W.L."/>
            <person name="Silva A."/>
        </authorList>
    </citation>
    <scope>NUCLEOTIDE SEQUENCE [LARGE SCALE GENOMIC DNA]</scope>
    <source>
        <strain evidence="8 9">SR1.6/6</strain>
    </source>
</reference>
<dbReference type="AlphaFoldDB" id="A0A6B9FQ43"/>
<dbReference type="Pfam" id="PF13440">
    <property type="entry name" value="Polysacc_synt_3"/>
    <property type="match status" value="1"/>
</dbReference>
<accession>A0A6B9FQ43</accession>
<reference evidence="8 9" key="1">
    <citation type="journal article" date="2012" name="Genet. Mol. Biol.">
        <title>Analysis of 16S rRNA and mxaF genes revealing insights into Methylobacterium niche-specific plant association.</title>
        <authorList>
            <person name="Dourado M.N."/>
            <person name="Andreote F.D."/>
            <person name="Dini-Andreote F."/>
            <person name="Conti R."/>
            <person name="Araujo J.M."/>
            <person name="Araujo W.L."/>
        </authorList>
    </citation>
    <scope>NUCLEOTIDE SEQUENCE [LARGE SCALE GENOMIC DNA]</scope>
    <source>
        <strain evidence="8 9">SR1.6/6</strain>
    </source>
</reference>
<evidence type="ECO:0000256" key="6">
    <source>
        <dbReference type="ARBA" id="ARBA00023136"/>
    </source>
</evidence>
<feature type="transmembrane region" description="Helical" evidence="7">
    <location>
        <begin position="353"/>
        <end position="376"/>
    </location>
</feature>
<feature type="transmembrane region" description="Helical" evidence="7">
    <location>
        <begin position="91"/>
        <end position="110"/>
    </location>
</feature>
<evidence type="ECO:0000256" key="3">
    <source>
        <dbReference type="ARBA" id="ARBA00022475"/>
    </source>
</evidence>
<feature type="transmembrane region" description="Helical" evidence="7">
    <location>
        <begin position="45"/>
        <end position="70"/>
    </location>
</feature>
<evidence type="ECO:0000256" key="7">
    <source>
        <dbReference type="SAM" id="Phobius"/>
    </source>
</evidence>
<keyword evidence="6 7" id="KW-0472">Membrane</keyword>
<dbReference type="InterPro" id="IPR050833">
    <property type="entry name" value="Poly_Biosynth_Transport"/>
</dbReference>
<dbReference type="PANTHER" id="PTHR30250:SF10">
    <property type="entry name" value="LIPOPOLYSACCHARIDE BIOSYNTHESIS PROTEIN WZXC"/>
    <property type="match status" value="1"/>
</dbReference>
<dbReference type="Proteomes" id="UP000012488">
    <property type="component" value="Chromosome"/>
</dbReference>
<evidence type="ECO:0000313" key="8">
    <source>
        <dbReference type="EMBL" id="QGY04690.1"/>
    </source>
</evidence>
<evidence type="ECO:0000256" key="5">
    <source>
        <dbReference type="ARBA" id="ARBA00022989"/>
    </source>
</evidence>
<evidence type="ECO:0000256" key="2">
    <source>
        <dbReference type="ARBA" id="ARBA00007430"/>
    </source>
</evidence>
<name>A0A6B9FQ43_9HYPH</name>
<proteinExistence type="inferred from homology"/>
<organism evidence="8 9">
    <name type="scientific">Methylobacterium mesophilicum SR1.6/6</name>
    <dbReference type="NCBI Taxonomy" id="908290"/>
    <lineage>
        <taxon>Bacteria</taxon>
        <taxon>Pseudomonadati</taxon>
        <taxon>Pseudomonadota</taxon>
        <taxon>Alphaproteobacteria</taxon>
        <taxon>Hyphomicrobiales</taxon>
        <taxon>Methylobacteriaceae</taxon>
        <taxon>Methylobacterium</taxon>
    </lineage>
</organism>
<gene>
    <name evidence="8" type="ORF">MMSR116_24370</name>
</gene>